<comment type="similarity">
    <text evidence="1">Belongs to the polysaccharide lyase 8 family.</text>
</comment>
<feature type="domain" description="Polysaccharide lyase family 8 central" evidence="6">
    <location>
        <begin position="479"/>
        <end position="709"/>
    </location>
</feature>
<keyword evidence="3 9" id="KW-0456">Lyase</keyword>
<dbReference type="GO" id="GO:0016837">
    <property type="term" value="F:carbon-oxygen lyase activity, acting on polysaccharides"/>
    <property type="evidence" value="ECO:0007669"/>
    <property type="project" value="UniProtKB-ARBA"/>
</dbReference>
<dbReference type="InterPro" id="IPR011013">
    <property type="entry name" value="Gal_mutarotase_sf_dom"/>
</dbReference>
<comment type="caution">
    <text evidence="9">The sequence shown here is derived from an EMBL/GenBank/DDBJ whole genome shotgun (WGS) entry which is preliminary data.</text>
</comment>
<dbReference type="Pfam" id="PF02884">
    <property type="entry name" value="Lyase_8_C"/>
    <property type="match status" value="1"/>
</dbReference>
<dbReference type="SUPFAM" id="SSF74650">
    <property type="entry name" value="Galactose mutarotase-like"/>
    <property type="match status" value="1"/>
</dbReference>
<feature type="region of interest" description="Disordered" evidence="4">
    <location>
        <begin position="103"/>
        <end position="124"/>
    </location>
</feature>
<dbReference type="InterPro" id="IPR003159">
    <property type="entry name" value="Lyase_8_central_dom"/>
</dbReference>
<dbReference type="GO" id="GO:0005576">
    <property type="term" value="C:extracellular region"/>
    <property type="evidence" value="ECO:0007669"/>
    <property type="project" value="InterPro"/>
</dbReference>
<evidence type="ECO:0000256" key="2">
    <source>
        <dbReference type="ARBA" id="ARBA00022729"/>
    </source>
</evidence>
<dbReference type="OrthoDB" id="5980780at2759"/>
<dbReference type="SUPFAM" id="SSF48230">
    <property type="entry name" value="Chondroitin AC/alginate lyase"/>
    <property type="match status" value="1"/>
</dbReference>
<dbReference type="SUPFAM" id="SSF49863">
    <property type="entry name" value="Hyaluronate lyase-like, C-terminal domain"/>
    <property type="match status" value="1"/>
</dbReference>
<dbReference type="Gene3D" id="1.50.10.100">
    <property type="entry name" value="Chondroitin AC/alginate lyase"/>
    <property type="match status" value="1"/>
</dbReference>
<feature type="signal peptide" evidence="5">
    <location>
        <begin position="1"/>
        <end position="23"/>
    </location>
</feature>
<dbReference type="GO" id="GO:0005975">
    <property type="term" value="P:carbohydrate metabolic process"/>
    <property type="evidence" value="ECO:0007669"/>
    <property type="project" value="InterPro"/>
</dbReference>
<feature type="domain" description="Polysaccharide lyase 8 N-terminal alpha-helical" evidence="8">
    <location>
        <begin position="158"/>
        <end position="452"/>
    </location>
</feature>
<dbReference type="InterPro" id="IPR012970">
    <property type="entry name" value="Lyase_8_alpha_N"/>
</dbReference>
<accession>A0A9Q5I5X0</accession>
<dbReference type="Pfam" id="PF02278">
    <property type="entry name" value="Lyase_8"/>
    <property type="match status" value="1"/>
</dbReference>
<dbReference type="GO" id="GO:0030246">
    <property type="term" value="F:carbohydrate binding"/>
    <property type="evidence" value="ECO:0007669"/>
    <property type="project" value="InterPro"/>
</dbReference>
<dbReference type="EMBL" id="LNZH02000071">
    <property type="protein sequence ID" value="OCB91717.1"/>
    <property type="molecule type" value="Genomic_DNA"/>
</dbReference>
<feature type="compositionally biased region" description="Low complexity" evidence="4">
    <location>
        <begin position="104"/>
        <end position="124"/>
    </location>
</feature>
<evidence type="ECO:0000313" key="9">
    <source>
        <dbReference type="EMBL" id="OCB91717.1"/>
    </source>
</evidence>
<evidence type="ECO:0000259" key="7">
    <source>
        <dbReference type="Pfam" id="PF02884"/>
    </source>
</evidence>
<dbReference type="InterPro" id="IPR038970">
    <property type="entry name" value="Lyase_8"/>
</dbReference>
<proteinExistence type="inferred from homology"/>
<protein>
    <submittedName>
        <fullName evidence="9">Polysaccharide lyase family 8 protein</fullName>
    </submittedName>
</protein>
<dbReference type="InterPro" id="IPR004103">
    <property type="entry name" value="Lyase_8_C"/>
</dbReference>
<feature type="domain" description="Polysaccharide lyase family 8 C-terminal" evidence="7">
    <location>
        <begin position="726"/>
        <end position="796"/>
    </location>
</feature>
<dbReference type="Pfam" id="PF08124">
    <property type="entry name" value="Lyase_8_N"/>
    <property type="match status" value="1"/>
</dbReference>
<evidence type="ECO:0000256" key="4">
    <source>
        <dbReference type="SAM" id="MobiDB-lite"/>
    </source>
</evidence>
<feature type="chain" id="PRO_5040155295" evidence="5">
    <location>
        <begin position="24"/>
        <end position="840"/>
    </location>
</feature>
<evidence type="ECO:0000313" key="10">
    <source>
        <dbReference type="Proteomes" id="UP000757232"/>
    </source>
</evidence>
<keyword evidence="2 5" id="KW-0732">Signal</keyword>
<dbReference type="Gene3D" id="2.70.98.10">
    <property type="match status" value="1"/>
</dbReference>
<evidence type="ECO:0000256" key="1">
    <source>
        <dbReference type="ARBA" id="ARBA00006699"/>
    </source>
</evidence>
<keyword evidence="10" id="KW-1185">Reference proteome</keyword>
<reference evidence="9" key="1">
    <citation type="submission" date="2016-06" db="EMBL/GenBank/DDBJ databases">
        <title>Draft Genome sequence of the fungus Inonotus baumii.</title>
        <authorList>
            <person name="Zhu H."/>
            <person name="Lin W."/>
        </authorList>
    </citation>
    <scope>NUCLEOTIDE SEQUENCE</scope>
    <source>
        <strain evidence="9">821</strain>
    </source>
</reference>
<dbReference type="InterPro" id="IPR008929">
    <property type="entry name" value="Chondroitin_lyas"/>
</dbReference>
<dbReference type="PANTHER" id="PTHR38481">
    <property type="entry name" value="HYALURONATE LYASE"/>
    <property type="match status" value="1"/>
</dbReference>
<dbReference type="Gene3D" id="2.60.220.10">
    <property type="entry name" value="Polysaccharide lyase family 8-like, C-terminal"/>
    <property type="match status" value="1"/>
</dbReference>
<name>A0A9Q5I5X0_SANBA</name>
<evidence type="ECO:0000259" key="6">
    <source>
        <dbReference type="Pfam" id="PF02278"/>
    </source>
</evidence>
<sequence length="840" mass="90391">MKAFTICTCFLVHIYHLSALALAQLSSESVDASKTLSDVSSIPFQINITSSGSGVQETHSFASYSLTTTYNIPPVSNTLPTSNASGSSTGAFNPIPRFSFDKPTQTSSDFPSSPTSTQSSNSTNATDIDTILARRLEIIVASATQATSVSSWLSTLQEDGSWPASEIDYTTGCDAQRANWPAQNHWSRILTMASAFYGGLENATQWVNNIELLSAISSAMDFWFSNDMASDDCVDAGGLEACPCGTPGFWNTNWFSNLLGIPDPVVRSCLLVNSSLTPDQLSNCTHIPGRAYATLNRNVINLGTYTGANLLDIASIGIDLGLLTANSSLIGDAYARVHSEVIVQEAVRIDGIKPDGSFSQHGGLIYNGNYGKDYSNAVIELEMAAAGTQFQAGETSREAFEALMDGDQWMIYLNVETGVLHWDFSVVGRMISFPVADDQQALFLQIAALADLWKSSALLDVYDKLEENSTTANVGSIDGNRYISTLRMYSNRTTNTECLNSQNPFGFHLSDGTVYTYLTGSEYEDIAASWDWNLIPGTTVDYNATLLSCNNASFSGVESFVGGASTGSIGLGAMRYTNPFTGSLHWQKAWFFLEDNVQHVMLNNLSSGTTALVLSILDQRKHTTNIIIDGLTVDGGNFSQPTSLWHGNVGYTFPWNSSFALSVDSGPRTGNWTVLGISAQLLTTVDLFSAWLAHTDLAAGISYTTFPAVEYQDFLERAATTLIVDVQNDPSIFAVLDVVHSTAMVVFWEEKGGKVTIPPLSGGVAPITISSDKGLLVILEMQTWNLTVAEPTQAATDAEVSLQLQSGDAPERWSGERTKSMSIVLPTGGLAGSSVSISFF</sequence>
<dbReference type="InterPro" id="IPR011071">
    <property type="entry name" value="Lyase_8-like_C"/>
</dbReference>
<organism evidence="9 10">
    <name type="scientific">Sanghuangporus baumii</name>
    <name type="common">Phellinus baumii</name>
    <dbReference type="NCBI Taxonomy" id="108892"/>
    <lineage>
        <taxon>Eukaryota</taxon>
        <taxon>Fungi</taxon>
        <taxon>Dikarya</taxon>
        <taxon>Basidiomycota</taxon>
        <taxon>Agaricomycotina</taxon>
        <taxon>Agaricomycetes</taxon>
        <taxon>Hymenochaetales</taxon>
        <taxon>Hymenochaetaceae</taxon>
        <taxon>Sanghuangporus</taxon>
    </lineage>
</organism>
<dbReference type="Proteomes" id="UP000757232">
    <property type="component" value="Unassembled WGS sequence"/>
</dbReference>
<evidence type="ECO:0000256" key="3">
    <source>
        <dbReference type="ARBA" id="ARBA00023239"/>
    </source>
</evidence>
<evidence type="ECO:0000256" key="5">
    <source>
        <dbReference type="SAM" id="SignalP"/>
    </source>
</evidence>
<evidence type="ECO:0000259" key="8">
    <source>
        <dbReference type="Pfam" id="PF08124"/>
    </source>
</evidence>
<dbReference type="InterPro" id="IPR014718">
    <property type="entry name" value="GH-type_carb-bd"/>
</dbReference>
<dbReference type="AlphaFoldDB" id="A0A9Q5I5X0"/>
<gene>
    <name evidence="9" type="ORF">A7U60_g1031</name>
</gene>
<dbReference type="PANTHER" id="PTHR38481:SF1">
    <property type="entry name" value="HYALURONATE LYASE"/>
    <property type="match status" value="1"/>
</dbReference>